<evidence type="ECO:0000313" key="2">
    <source>
        <dbReference type="EMBL" id="ORY70658.1"/>
    </source>
</evidence>
<reference evidence="2 3" key="1">
    <citation type="submission" date="2016-08" db="EMBL/GenBank/DDBJ databases">
        <title>A Parts List for Fungal Cellulosomes Revealed by Comparative Genomics.</title>
        <authorList>
            <consortium name="DOE Joint Genome Institute"/>
            <person name="Haitjema C.H."/>
            <person name="Gilmore S.P."/>
            <person name="Henske J.K."/>
            <person name="Solomon K.V."/>
            <person name="De Groot R."/>
            <person name="Kuo A."/>
            <person name="Mondo S.J."/>
            <person name="Salamov A.A."/>
            <person name="Labutti K."/>
            <person name="Zhao Z."/>
            <person name="Chiniquy J."/>
            <person name="Barry K."/>
            <person name="Brewer H.M."/>
            <person name="Purvine S.O."/>
            <person name="Wright A.T."/>
            <person name="Boxma B."/>
            <person name="Van Alen T."/>
            <person name="Hackstein J.H."/>
            <person name="Baker S.E."/>
            <person name="Grigoriev I.V."/>
            <person name="O'Malley M.A."/>
        </authorList>
    </citation>
    <scope>NUCLEOTIDE SEQUENCE [LARGE SCALE GENOMIC DNA]</scope>
    <source>
        <strain evidence="2 3">G1</strain>
    </source>
</reference>
<feature type="compositionally biased region" description="Low complexity" evidence="1">
    <location>
        <begin position="99"/>
        <end position="111"/>
    </location>
</feature>
<feature type="compositionally biased region" description="Low complexity" evidence="1">
    <location>
        <begin position="129"/>
        <end position="142"/>
    </location>
</feature>
<keyword evidence="3" id="KW-1185">Reference proteome</keyword>
<evidence type="ECO:0000313" key="3">
    <source>
        <dbReference type="Proteomes" id="UP000193920"/>
    </source>
</evidence>
<gene>
    <name evidence="2" type="ORF">LY90DRAFT_667304</name>
</gene>
<proteinExistence type="predicted"/>
<organism evidence="2 3">
    <name type="scientific">Neocallimastix californiae</name>
    <dbReference type="NCBI Taxonomy" id="1754190"/>
    <lineage>
        <taxon>Eukaryota</taxon>
        <taxon>Fungi</taxon>
        <taxon>Fungi incertae sedis</taxon>
        <taxon>Chytridiomycota</taxon>
        <taxon>Chytridiomycota incertae sedis</taxon>
        <taxon>Neocallimastigomycetes</taxon>
        <taxon>Neocallimastigales</taxon>
        <taxon>Neocallimastigaceae</taxon>
        <taxon>Neocallimastix</taxon>
    </lineage>
</organism>
<dbReference type="Proteomes" id="UP000193920">
    <property type="component" value="Unassembled WGS sequence"/>
</dbReference>
<name>A0A1Y2EGF1_9FUNG</name>
<dbReference type="OrthoDB" id="10615920at2759"/>
<sequence length="418" mass="49551">MYGYSKKVTNFKYEDLFEEKFKEVKKEIYVIKRRIDDIPKIEDKLDEITEIRKNVKELKLLLTNFINSKKEEIKEDEATLPEERGDSDNSKTPDHPIINNNNNESNNDSTTISKIESVISKIESTTSKIETTTSKIESTTSKIESDKDEKNKPIKIINEQEPIYDKRIKYIADALNINYENDIKSYKEKCKLCDPQEYLFVDEAYEEVAKWINWYFEIIKYIIYLKVEQKDLNDIIKVAYKKYDCNPKIIKILMDRFTEITNKINQVNNKYNDMISNLKNYVPEEITENNKIVKQAIQNIEFGTKSAFKPSRDKLIYNNSSFHINTDEIDKYVDKILLHLNRIRLININPSSSLLYKKVNTVNKMPIIELIDSIQQPTEDLLFERYKDKLYDNEFLFNNLSFYLNKNSFYDGSFKIII</sequence>
<feature type="region of interest" description="Disordered" evidence="1">
    <location>
        <begin position="74"/>
        <end position="111"/>
    </location>
</feature>
<feature type="region of interest" description="Disordered" evidence="1">
    <location>
        <begin position="129"/>
        <end position="149"/>
    </location>
</feature>
<dbReference type="STRING" id="1754190.A0A1Y2EGF1"/>
<evidence type="ECO:0000256" key="1">
    <source>
        <dbReference type="SAM" id="MobiDB-lite"/>
    </source>
</evidence>
<accession>A0A1Y2EGF1</accession>
<dbReference type="AlphaFoldDB" id="A0A1Y2EGF1"/>
<feature type="compositionally biased region" description="Basic and acidic residues" evidence="1">
    <location>
        <begin position="74"/>
        <end position="94"/>
    </location>
</feature>
<dbReference type="EMBL" id="MCOG01000042">
    <property type="protein sequence ID" value="ORY70658.1"/>
    <property type="molecule type" value="Genomic_DNA"/>
</dbReference>
<protein>
    <submittedName>
        <fullName evidence="2">Uncharacterized protein</fullName>
    </submittedName>
</protein>
<comment type="caution">
    <text evidence="2">The sequence shown here is derived from an EMBL/GenBank/DDBJ whole genome shotgun (WGS) entry which is preliminary data.</text>
</comment>